<evidence type="ECO:0000313" key="1">
    <source>
        <dbReference type="EMBL" id="KAA6401828.1"/>
    </source>
</evidence>
<name>A0A5J4X3P6_9EUKA</name>
<accession>A0A5J4X3P6</accession>
<reference evidence="1 2" key="1">
    <citation type="submission" date="2019-03" db="EMBL/GenBank/DDBJ databases">
        <title>Single cell metagenomics reveals metabolic interactions within the superorganism composed of flagellate Streblomastix strix and complex community of Bacteroidetes bacteria on its surface.</title>
        <authorList>
            <person name="Treitli S.C."/>
            <person name="Kolisko M."/>
            <person name="Husnik F."/>
            <person name="Keeling P."/>
            <person name="Hampl V."/>
        </authorList>
    </citation>
    <scope>NUCLEOTIDE SEQUENCE [LARGE SCALE GENOMIC DNA]</scope>
    <source>
        <strain evidence="1">ST1C</strain>
    </source>
</reference>
<dbReference type="EMBL" id="SNRW01000329">
    <property type="protein sequence ID" value="KAA6401828.1"/>
    <property type="molecule type" value="Genomic_DNA"/>
</dbReference>
<proteinExistence type="predicted"/>
<protein>
    <submittedName>
        <fullName evidence="1">Uncharacterized protein</fullName>
    </submittedName>
</protein>
<gene>
    <name evidence="1" type="ORF">EZS28_002650</name>
</gene>
<dbReference type="Proteomes" id="UP000324800">
    <property type="component" value="Unassembled WGS sequence"/>
</dbReference>
<evidence type="ECO:0000313" key="2">
    <source>
        <dbReference type="Proteomes" id="UP000324800"/>
    </source>
</evidence>
<comment type="caution">
    <text evidence="1">The sequence shown here is derived from an EMBL/GenBank/DDBJ whole genome shotgun (WGS) entry which is preliminary data.</text>
</comment>
<dbReference type="AlphaFoldDB" id="A0A5J4X3P6"/>
<sequence length="197" mass="23336">MLNLLGNIEYSAHNGVKPRDKLIDVIQILETNDNYYTAEKDPETGETKSLPIRLSQTLLPTLHKFWNIVKEACNAVYFANQRDQLKQILIENKREINNQIKKEEEFDENAKHKEKESLIISRFLRWKGQYILYQMKDKERDIDEQQIIFYEQSIDKNKAKDQKIKPRSAEYGTGVRGFVREEEEKYPLFRPVAIKGQ</sequence>
<organism evidence="1 2">
    <name type="scientific">Streblomastix strix</name>
    <dbReference type="NCBI Taxonomy" id="222440"/>
    <lineage>
        <taxon>Eukaryota</taxon>
        <taxon>Metamonada</taxon>
        <taxon>Preaxostyla</taxon>
        <taxon>Oxymonadida</taxon>
        <taxon>Streblomastigidae</taxon>
        <taxon>Streblomastix</taxon>
    </lineage>
</organism>